<proteinExistence type="predicted"/>
<dbReference type="eggNOG" id="ENOG502STRU">
    <property type="taxonomic scope" value="Eukaryota"/>
</dbReference>
<accession>G0QPS9</accession>
<dbReference type="AlphaFoldDB" id="G0QPS9"/>
<reference evidence="1 2" key="1">
    <citation type="submission" date="2011-07" db="EMBL/GenBank/DDBJ databases">
        <authorList>
            <person name="Coyne R."/>
            <person name="Brami D."/>
            <person name="Johnson J."/>
            <person name="Hostetler J."/>
            <person name="Hannick L."/>
            <person name="Clark T."/>
            <person name="Cassidy-Hanley D."/>
            <person name="Inman J."/>
        </authorList>
    </citation>
    <scope>NUCLEOTIDE SEQUENCE [LARGE SCALE GENOMIC DNA]</scope>
    <source>
        <strain evidence="1 2">G5</strain>
    </source>
</reference>
<dbReference type="OrthoDB" id="10440117at2759"/>
<sequence length="136" mass="16384">MKDTFPFLAFLTFSTFIIYKMELQLDKMNRTVFKVKTLKEQEIEKENDYIRKALKGDKITAENIQITDVPDKRNKYKFEELEEEGDFDTRDDFLEGLRNEYNQGVEIQEEYKDQVINYSKRENKILDFGIDKNKEI</sequence>
<dbReference type="RefSeq" id="XP_004036780.1">
    <property type="nucleotide sequence ID" value="XM_004036732.1"/>
</dbReference>
<gene>
    <name evidence="1" type="ORF">IMG5_070760</name>
</gene>
<dbReference type="GeneID" id="14908957"/>
<keyword evidence="2" id="KW-1185">Reference proteome</keyword>
<dbReference type="Proteomes" id="UP000008983">
    <property type="component" value="Unassembled WGS sequence"/>
</dbReference>
<dbReference type="InParanoid" id="G0QPS9"/>
<evidence type="ECO:0000313" key="2">
    <source>
        <dbReference type="Proteomes" id="UP000008983"/>
    </source>
</evidence>
<protein>
    <submittedName>
        <fullName evidence="1">Uncharacterized protein</fullName>
    </submittedName>
</protein>
<evidence type="ECO:0000313" key="1">
    <source>
        <dbReference type="EMBL" id="EGR32794.1"/>
    </source>
</evidence>
<dbReference type="EMBL" id="GL983575">
    <property type="protein sequence ID" value="EGR32794.1"/>
    <property type="molecule type" value="Genomic_DNA"/>
</dbReference>
<organism evidence="1 2">
    <name type="scientific">Ichthyophthirius multifiliis</name>
    <name type="common">White spot disease agent</name>
    <name type="synonym">Ich</name>
    <dbReference type="NCBI Taxonomy" id="5932"/>
    <lineage>
        <taxon>Eukaryota</taxon>
        <taxon>Sar</taxon>
        <taxon>Alveolata</taxon>
        <taxon>Ciliophora</taxon>
        <taxon>Intramacronucleata</taxon>
        <taxon>Oligohymenophorea</taxon>
        <taxon>Hymenostomatida</taxon>
        <taxon>Ophryoglenina</taxon>
        <taxon>Ichthyophthirius</taxon>
    </lineage>
</organism>
<name>G0QPS9_ICHMU</name>